<comment type="caution">
    <text evidence="2">The sequence shown here is derived from an EMBL/GenBank/DDBJ whole genome shotgun (WGS) entry which is preliminary data.</text>
</comment>
<protein>
    <submittedName>
        <fullName evidence="2">Uncharacterized protein</fullName>
    </submittedName>
</protein>
<evidence type="ECO:0000313" key="3">
    <source>
        <dbReference type="Proteomes" id="UP001610563"/>
    </source>
</evidence>
<feature type="compositionally biased region" description="Polar residues" evidence="1">
    <location>
        <begin position="385"/>
        <end position="396"/>
    </location>
</feature>
<name>A0ABR4GNQ4_9EURO</name>
<reference evidence="2 3" key="1">
    <citation type="submission" date="2024-07" db="EMBL/GenBank/DDBJ databases">
        <title>Section-level genome sequencing and comparative genomics of Aspergillus sections Usti and Cavernicolus.</title>
        <authorList>
            <consortium name="Lawrence Berkeley National Laboratory"/>
            <person name="Nybo J.L."/>
            <person name="Vesth T.C."/>
            <person name="Theobald S."/>
            <person name="Frisvad J.C."/>
            <person name="Larsen T.O."/>
            <person name="Kjaerboelling I."/>
            <person name="Rothschild-Mancinelli K."/>
            <person name="Lyhne E.K."/>
            <person name="Kogle M.E."/>
            <person name="Barry K."/>
            <person name="Clum A."/>
            <person name="Na H."/>
            <person name="Ledsgaard L."/>
            <person name="Lin J."/>
            <person name="Lipzen A."/>
            <person name="Kuo A."/>
            <person name="Riley R."/>
            <person name="Mondo S."/>
            <person name="Labutti K."/>
            <person name="Haridas S."/>
            <person name="Pangalinan J."/>
            <person name="Salamov A.A."/>
            <person name="Simmons B.A."/>
            <person name="Magnuson J.K."/>
            <person name="Chen J."/>
            <person name="Drula E."/>
            <person name="Henrissat B."/>
            <person name="Wiebenga A."/>
            <person name="Lubbers R.J."/>
            <person name="Gomes A.C."/>
            <person name="Makela M.R."/>
            <person name="Stajich J."/>
            <person name="Grigoriev I.V."/>
            <person name="Mortensen U.H."/>
            <person name="De Vries R.P."/>
            <person name="Baker S.E."/>
            <person name="Andersen M.R."/>
        </authorList>
    </citation>
    <scope>NUCLEOTIDE SEQUENCE [LARGE SCALE GENOMIC DNA]</scope>
    <source>
        <strain evidence="2 3">CBS 209.92</strain>
    </source>
</reference>
<evidence type="ECO:0000313" key="2">
    <source>
        <dbReference type="EMBL" id="KAL2800688.1"/>
    </source>
</evidence>
<organism evidence="2 3">
    <name type="scientific">Aspergillus keveii</name>
    <dbReference type="NCBI Taxonomy" id="714993"/>
    <lineage>
        <taxon>Eukaryota</taxon>
        <taxon>Fungi</taxon>
        <taxon>Dikarya</taxon>
        <taxon>Ascomycota</taxon>
        <taxon>Pezizomycotina</taxon>
        <taxon>Eurotiomycetes</taxon>
        <taxon>Eurotiomycetidae</taxon>
        <taxon>Eurotiales</taxon>
        <taxon>Aspergillaceae</taxon>
        <taxon>Aspergillus</taxon>
        <taxon>Aspergillus subgen. Nidulantes</taxon>
    </lineage>
</organism>
<feature type="compositionally biased region" description="Pro residues" evidence="1">
    <location>
        <begin position="400"/>
        <end position="410"/>
    </location>
</feature>
<feature type="compositionally biased region" description="Basic and acidic residues" evidence="1">
    <location>
        <begin position="415"/>
        <end position="427"/>
    </location>
</feature>
<evidence type="ECO:0000256" key="1">
    <source>
        <dbReference type="SAM" id="MobiDB-lite"/>
    </source>
</evidence>
<proteinExistence type="predicted"/>
<sequence>MRCPLLPPNAWHYQYFRDVDTGNEFADWFCILIDAGMLWEASRILRSLLPIMSFLPAQCNGALLRYNAGTTGSPAELLAGLMLSMYQARFLLHYALSVRWKKMPQHLILWYYNRGRAKLRLAEQIEQMISVGHTSPLSLAVALDRISFDLFDSALDADSMAALSRILFEADRRQDLRSQILARLSILTYQDEGSMDWRDLHSLFDLCQVDCGNAVEYIHIWVMFAMWTLRFRTGLFKPGFDVHTVIMSEHTSKLPTDRSNWYRWMTLLHDRCLHPGQFSPKELTPSHRLQGDYRLQSDVPKYWTSHNALQERLASYLGREGILPLKKRQPGRSWKFQSQRTSSPLVSSWHIEPVSTPPARAEITPTNSSNWRQEGIARNKKDSMPPSQGDSQSTSAPPYRMVPPHGPEPPAVSDVYKHKDPSPEASK</sequence>
<accession>A0ABR4GNQ4</accession>
<keyword evidence="3" id="KW-1185">Reference proteome</keyword>
<dbReference type="EMBL" id="JBFTWV010000003">
    <property type="protein sequence ID" value="KAL2800688.1"/>
    <property type="molecule type" value="Genomic_DNA"/>
</dbReference>
<gene>
    <name evidence="2" type="ORF">BJX66DRAFT_151751</name>
</gene>
<feature type="region of interest" description="Disordered" evidence="1">
    <location>
        <begin position="345"/>
        <end position="427"/>
    </location>
</feature>
<dbReference type="Proteomes" id="UP001610563">
    <property type="component" value="Unassembled WGS sequence"/>
</dbReference>